<evidence type="ECO:0000256" key="9">
    <source>
        <dbReference type="ARBA" id="ARBA00023033"/>
    </source>
</evidence>
<evidence type="ECO:0000256" key="8">
    <source>
        <dbReference type="ARBA" id="ARBA00023004"/>
    </source>
</evidence>
<organism evidence="12 13">
    <name type="scientific">Coffea canephora</name>
    <name type="common">Robusta coffee</name>
    <dbReference type="NCBI Taxonomy" id="49390"/>
    <lineage>
        <taxon>Eukaryota</taxon>
        <taxon>Viridiplantae</taxon>
        <taxon>Streptophyta</taxon>
        <taxon>Embryophyta</taxon>
        <taxon>Tracheophyta</taxon>
        <taxon>Spermatophyta</taxon>
        <taxon>Magnoliopsida</taxon>
        <taxon>eudicotyledons</taxon>
        <taxon>Gunneridae</taxon>
        <taxon>Pentapetalae</taxon>
        <taxon>asterids</taxon>
        <taxon>lamiids</taxon>
        <taxon>Gentianales</taxon>
        <taxon>Rubiaceae</taxon>
        <taxon>Ixoroideae</taxon>
        <taxon>Gardenieae complex</taxon>
        <taxon>Bertiereae - Coffeeae clade</taxon>
        <taxon>Coffeeae</taxon>
        <taxon>Coffea</taxon>
    </lineage>
</organism>
<dbReference type="PANTHER" id="PTHR47950:SF4">
    <property type="entry name" value="GERANIOL 8-HYDROXYLASE-LIKE"/>
    <property type="match status" value="1"/>
</dbReference>
<keyword evidence="4" id="KW-0812">Transmembrane</keyword>
<comment type="subcellular location">
    <subcellularLocation>
        <location evidence="1">Membrane</location>
    </subcellularLocation>
</comment>
<dbReference type="InParanoid" id="A0A068UNM1"/>
<dbReference type="STRING" id="49390.A0A068UNM1"/>
<keyword evidence="13" id="KW-1185">Reference proteome</keyword>
<dbReference type="EMBL" id="HG739125">
    <property type="protein sequence ID" value="CDP09849.1"/>
    <property type="molecule type" value="Genomic_DNA"/>
</dbReference>
<protein>
    <recommendedName>
        <fullName evidence="14">Cytochrome P450</fullName>
    </recommendedName>
</protein>
<evidence type="ECO:0000256" key="10">
    <source>
        <dbReference type="ARBA" id="ARBA00023136"/>
    </source>
</evidence>
<dbReference type="InterPro" id="IPR002401">
    <property type="entry name" value="Cyt_P450_E_grp-I"/>
</dbReference>
<dbReference type="SUPFAM" id="SSF48264">
    <property type="entry name" value="Cytochrome P450"/>
    <property type="match status" value="1"/>
</dbReference>
<keyword evidence="3" id="KW-0349">Heme</keyword>
<dbReference type="GO" id="GO:0004497">
    <property type="term" value="F:monooxygenase activity"/>
    <property type="evidence" value="ECO:0007669"/>
    <property type="project" value="UniProtKB-KW"/>
</dbReference>
<evidence type="ECO:0000256" key="6">
    <source>
        <dbReference type="ARBA" id="ARBA00022989"/>
    </source>
</evidence>
<dbReference type="OrthoDB" id="2789670at2759"/>
<dbReference type="Proteomes" id="UP000295252">
    <property type="component" value="Chromosome X"/>
</dbReference>
<dbReference type="AlphaFoldDB" id="A0A068UNM1"/>
<sequence length="332" mass="37775">MAREILQKNGHAFLGRTIPDAVTAETDYEHSMAWLSGGPQWRKLRKLCNSQVFTTQRLDALRGLRHQMMENMVKRVSDAREAEEAIYIGRLVFGTTLNLLSNMIFVASQILQIFFPILKPLDPQGIKRDIKRSYDRLHALIENAIDRRTKRRASRSERSGDFLDALLDDSEEHGPDELDRRDVRLLLMDLFIGGTDTTSATMEWAMAELLHNPDKMAKAKQELNQKIGSRHPATSLFRCSRKRNDAASPNSSAPLLLTPPPPTPPKKKGDAPYGYLDYFSSKLKKNYRVRVRIRPVDAPYVIGVQVLKKVTGLVRLWLKTASRNFNCGLNFS</sequence>
<keyword evidence="6" id="KW-1133">Transmembrane helix</keyword>
<evidence type="ECO:0000256" key="2">
    <source>
        <dbReference type="ARBA" id="ARBA00010617"/>
    </source>
</evidence>
<accession>A0A068UNM1</accession>
<evidence type="ECO:0008006" key="14">
    <source>
        <dbReference type="Google" id="ProtNLM"/>
    </source>
</evidence>
<keyword evidence="5" id="KW-0479">Metal-binding</keyword>
<evidence type="ECO:0000256" key="1">
    <source>
        <dbReference type="ARBA" id="ARBA00004370"/>
    </source>
</evidence>
<comment type="similarity">
    <text evidence="2">Belongs to the cytochrome P450 family.</text>
</comment>
<dbReference type="InterPro" id="IPR036396">
    <property type="entry name" value="Cyt_P450_sf"/>
</dbReference>
<evidence type="ECO:0000313" key="13">
    <source>
        <dbReference type="Proteomes" id="UP000295252"/>
    </source>
</evidence>
<dbReference type="PhylomeDB" id="A0A068UNM1"/>
<name>A0A068UNM1_COFCA</name>
<dbReference type="InterPro" id="IPR001128">
    <property type="entry name" value="Cyt_P450"/>
</dbReference>
<feature type="compositionally biased region" description="Low complexity" evidence="11">
    <location>
        <begin position="246"/>
        <end position="256"/>
    </location>
</feature>
<feature type="region of interest" description="Disordered" evidence="11">
    <location>
        <begin position="241"/>
        <end position="270"/>
    </location>
</feature>
<proteinExistence type="inferred from homology"/>
<evidence type="ECO:0000256" key="4">
    <source>
        <dbReference type="ARBA" id="ARBA00022692"/>
    </source>
</evidence>
<dbReference type="Pfam" id="PF00067">
    <property type="entry name" value="p450"/>
    <property type="match status" value="2"/>
</dbReference>
<dbReference type="PANTHER" id="PTHR47950">
    <property type="entry name" value="CYTOCHROME P450, FAMILY 76, SUBFAMILY C, POLYPEPTIDE 5-RELATED"/>
    <property type="match status" value="1"/>
</dbReference>
<dbReference type="Gene3D" id="1.10.630.10">
    <property type="entry name" value="Cytochrome P450"/>
    <property type="match status" value="1"/>
</dbReference>
<dbReference type="OMA" id="MMENMVK"/>
<keyword evidence="9" id="KW-0503">Monooxygenase</keyword>
<keyword evidence="8" id="KW-0408">Iron</keyword>
<reference evidence="13" key="1">
    <citation type="journal article" date="2014" name="Science">
        <title>The coffee genome provides insight into the convergent evolution of caffeine biosynthesis.</title>
        <authorList>
            <person name="Denoeud F."/>
            <person name="Carretero-Paulet L."/>
            <person name="Dereeper A."/>
            <person name="Droc G."/>
            <person name="Guyot R."/>
            <person name="Pietrella M."/>
            <person name="Zheng C."/>
            <person name="Alberti A."/>
            <person name="Anthony F."/>
            <person name="Aprea G."/>
            <person name="Aury J.M."/>
            <person name="Bento P."/>
            <person name="Bernard M."/>
            <person name="Bocs S."/>
            <person name="Campa C."/>
            <person name="Cenci A."/>
            <person name="Combes M.C."/>
            <person name="Crouzillat D."/>
            <person name="Da Silva C."/>
            <person name="Daddiego L."/>
            <person name="De Bellis F."/>
            <person name="Dussert S."/>
            <person name="Garsmeur O."/>
            <person name="Gayraud T."/>
            <person name="Guignon V."/>
            <person name="Jahn K."/>
            <person name="Jamilloux V."/>
            <person name="Joet T."/>
            <person name="Labadie K."/>
            <person name="Lan T."/>
            <person name="Leclercq J."/>
            <person name="Lepelley M."/>
            <person name="Leroy T."/>
            <person name="Li L.T."/>
            <person name="Librado P."/>
            <person name="Lopez L."/>
            <person name="Munoz A."/>
            <person name="Noel B."/>
            <person name="Pallavicini A."/>
            <person name="Perrotta G."/>
            <person name="Poncet V."/>
            <person name="Pot D."/>
            <person name="Priyono X."/>
            <person name="Rigoreau M."/>
            <person name="Rouard M."/>
            <person name="Rozas J."/>
            <person name="Tranchant-Dubreuil C."/>
            <person name="VanBuren R."/>
            <person name="Zhang Q."/>
            <person name="Andrade A.C."/>
            <person name="Argout X."/>
            <person name="Bertrand B."/>
            <person name="de Kochko A."/>
            <person name="Graziosi G."/>
            <person name="Henry R.J."/>
            <person name="Jayarama X."/>
            <person name="Ming R."/>
            <person name="Nagai C."/>
            <person name="Rounsley S."/>
            <person name="Sankoff D."/>
            <person name="Giuliano G."/>
            <person name="Albert V.A."/>
            <person name="Wincker P."/>
            <person name="Lashermes P."/>
        </authorList>
    </citation>
    <scope>NUCLEOTIDE SEQUENCE [LARGE SCALE GENOMIC DNA]</scope>
    <source>
        <strain evidence="13">cv. DH200-94</strain>
    </source>
</reference>
<evidence type="ECO:0000256" key="7">
    <source>
        <dbReference type="ARBA" id="ARBA00023002"/>
    </source>
</evidence>
<evidence type="ECO:0000256" key="11">
    <source>
        <dbReference type="SAM" id="MobiDB-lite"/>
    </source>
</evidence>
<gene>
    <name evidence="12" type="ORF">GSCOC_T00030324001</name>
</gene>
<dbReference type="Gramene" id="CDP09849">
    <property type="protein sequence ID" value="CDP09849"/>
    <property type="gene ID" value="GSCOC_T00030324001"/>
</dbReference>
<evidence type="ECO:0000313" key="12">
    <source>
        <dbReference type="EMBL" id="CDP09849.1"/>
    </source>
</evidence>
<dbReference type="PRINTS" id="PR00463">
    <property type="entry name" value="EP450I"/>
</dbReference>
<evidence type="ECO:0000256" key="3">
    <source>
        <dbReference type="ARBA" id="ARBA00022617"/>
    </source>
</evidence>
<dbReference type="GO" id="GO:0016705">
    <property type="term" value="F:oxidoreductase activity, acting on paired donors, with incorporation or reduction of molecular oxygen"/>
    <property type="evidence" value="ECO:0007669"/>
    <property type="project" value="InterPro"/>
</dbReference>
<dbReference type="GO" id="GO:0020037">
    <property type="term" value="F:heme binding"/>
    <property type="evidence" value="ECO:0007669"/>
    <property type="project" value="InterPro"/>
</dbReference>
<keyword evidence="10" id="KW-0472">Membrane</keyword>
<evidence type="ECO:0000256" key="5">
    <source>
        <dbReference type="ARBA" id="ARBA00022723"/>
    </source>
</evidence>
<dbReference type="GO" id="GO:0005506">
    <property type="term" value="F:iron ion binding"/>
    <property type="evidence" value="ECO:0007669"/>
    <property type="project" value="InterPro"/>
</dbReference>
<keyword evidence="7" id="KW-0560">Oxidoreductase</keyword>